<evidence type="ECO:0000313" key="4">
    <source>
        <dbReference type="Proteomes" id="UP000707356"/>
    </source>
</evidence>
<evidence type="ECO:0000313" key="3">
    <source>
        <dbReference type="EMBL" id="MBW4464653.1"/>
    </source>
</evidence>
<reference evidence="3" key="1">
    <citation type="submission" date="2021-05" db="EMBL/GenBank/DDBJ databases">
        <authorList>
            <person name="Pietrasiak N."/>
            <person name="Ward R."/>
            <person name="Stajich J.E."/>
            <person name="Kurbessoian T."/>
        </authorList>
    </citation>
    <scope>NUCLEOTIDE SEQUENCE</scope>
    <source>
        <strain evidence="3">GSE-TBD4-15B</strain>
    </source>
</reference>
<dbReference type="InterPro" id="IPR008272">
    <property type="entry name" value="HB-CoA_thioesterase_AS"/>
</dbReference>
<accession>A0A951U3H6</accession>
<evidence type="ECO:0000256" key="2">
    <source>
        <dbReference type="ARBA" id="ARBA00022801"/>
    </source>
</evidence>
<reference evidence="3" key="2">
    <citation type="journal article" date="2022" name="Microbiol. Resour. Announc.">
        <title>Metagenome Sequencing to Explore Phylogenomics of Terrestrial Cyanobacteria.</title>
        <authorList>
            <person name="Ward R.D."/>
            <person name="Stajich J.E."/>
            <person name="Johansen J.R."/>
            <person name="Huntemann M."/>
            <person name="Clum A."/>
            <person name="Foster B."/>
            <person name="Foster B."/>
            <person name="Roux S."/>
            <person name="Palaniappan K."/>
            <person name="Varghese N."/>
            <person name="Mukherjee S."/>
            <person name="Reddy T.B.K."/>
            <person name="Daum C."/>
            <person name="Copeland A."/>
            <person name="Chen I.A."/>
            <person name="Ivanova N.N."/>
            <person name="Kyrpides N.C."/>
            <person name="Shapiro N."/>
            <person name="Eloe-Fadrosh E.A."/>
            <person name="Pietrasiak N."/>
        </authorList>
    </citation>
    <scope>NUCLEOTIDE SEQUENCE</scope>
    <source>
        <strain evidence="3">GSE-TBD4-15B</strain>
    </source>
</reference>
<dbReference type="NCBIfam" id="TIGR00051">
    <property type="entry name" value="YbgC/FadM family acyl-CoA thioesterase"/>
    <property type="match status" value="1"/>
</dbReference>
<evidence type="ECO:0000256" key="1">
    <source>
        <dbReference type="ARBA" id="ARBA00005953"/>
    </source>
</evidence>
<dbReference type="PROSITE" id="PS01328">
    <property type="entry name" value="4HBCOA_THIOESTERASE"/>
    <property type="match status" value="1"/>
</dbReference>
<protein>
    <submittedName>
        <fullName evidence="3">Acyl-CoA thioesterase</fullName>
    </submittedName>
</protein>
<dbReference type="SUPFAM" id="SSF54637">
    <property type="entry name" value="Thioesterase/thiol ester dehydrase-isomerase"/>
    <property type="match status" value="1"/>
</dbReference>
<proteinExistence type="inferred from homology"/>
<dbReference type="Gene3D" id="3.10.129.10">
    <property type="entry name" value="Hotdog Thioesterase"/>
    <property type="match status" value="1"/>
</dbReference>
<dbReference type="PANTHER" id="PTHR31793:SF37">
    <property type="entry name" value="ACYL-COA THIOESTER HYDROLASE YBGC"/>
    <property type="match status" value="1"/>
</dbReference>
<comment type="caution">
    <text evidence="3">The sequence shown here is derived from an EMBL/GenBank/DDBJ whole genome shotgun (WGS) entry which is preliminary data.</text>
</comment>
<dbReference type="InterPro" id="IPR050563">
    <property type="entry name" value="4-hydroxybenzoyl-CoA_TE"/>
</dbReference>
<dbReference type="EMBL" id="JAHHHV010000017">
    <property type="protein sequence ID" value="MBW4464653.1"/>
    <property type="molecule type" value="Genomic_DNA"/>
</dbReference>
<dbReference type="InterPro" id="IPR029069">
    <property type="entry name" value="HotDog_dom_sf"/>
</dbReference>
<dbReference type="PIRSF" id="PIRSF003230">
    <property type="entry name" value="YbgC"/>
    <property type="match status" value="1"/>
</dbReference>
<sequence>MSIPLPVDYWFEYPVRVQPHHTDYAGVVWHGTYITWLEEARVEALRLTGLDYAQLVSLGCELPVIDLAIQYRRPLKMGMTGLVKARMQPMQGVRIIWDYEICTSDGQLCVTAQVTLVTLDWQTGKIMRRLPPELKQVLDPKQALDLIDNPQADS</sequence>
<dbReference type="Proteomes" id="UP000707356">
    <property type="component" value="Unassembled WGS sequence"/>
</dbReference>
<dbReference type="Pfam" id="PF13279">
    <property type="entry name" value="4HBT_2"/>
    <property type="match status" value="1"/>
</dbReference>
<keyword evidence="2" id="KW-0378">Hydrolase</keyword>
<dbReference type="InterPro" id="IPR006684">
    <property type="entry name" value="YbgC/YbaW"/>
</dbReference>
<gene>
    <name evidence="3" type="ORF">KME07_04335</name>
</gene>
<dbReference type="AlphaFoldDB" id="A0A951U3H6"/>
<comment type="similarity">
    <text evidence="1">Belongs to the 4-hydroxybenzoyl-CoA thioesterase family.</text>
</comment>
<dbReference type="CDD" id="cd00586">
    <property type="entry name" value="4HBT"/>
    <property type="match status" value="1"/>
</dbReference>
<name>A0A951U3H6_9CYAN</name>
<organism evidence="3 4">
    <name type="scientific">Pegethrix bostrychoides GSE-TBD4-15B</name>
    <dbReference type="NCBI Taxonomy" id="2839662"/>
    <lineage>
        <taxon>Bacteria</taxon>
        <taxon>Bacillati</taxon>
        <taxon>Cyanobacteriota</taxon>
        <taxon>Cyanophyceae</taxon>
        <taxon>Oculatellales</taxon>
        <taxon>Oculatellaceae</taxon>
        <taxon>Pegethrix</taxon>
    </lineage>
</organism>
<dbReference type="GO" id="GO:0047617">
    <property type="term" value="F:fatty acyl-CoA hydrolase activity"/>
    <property type="evidence" value="ECO:0007669"/>
    <property type="project" value="TreeGrafter"/>
</dbReference>
<dbReference type="PANTHER" id="PTHR31793">
    <property type="entry name" value="4-HYDROXYBENZOYL-COA THIOESTERASE FAMILY MEMBER"/>
    <property type="match status" value="1"/>
</dbReference>